<feature type="transmembrane region" description="Helical" evidence="1">
    <location>
        <begin position="106"/>
        <end position="133"/>
    </location>
</feature>
<feature type="transmembrane region" description="Helical" evidence="1">
    <location>
        <begin position="20"/>
        <end position="43"/>
    </location>
</feature>
<organism evidence="2 3">
    <name type="scientific">Gracilibacillus thailandensis</name>
    <dbReference type="NCBI Taxonomy" id="563735"/>
    <lineage>
        <taxon>Bacteria</taxon>
        <taxon>Bacillati</taxon>
        <taxon>Bacillota</taxon>
        <taxon>Bacilli</taxon>
        <taxon>Bacillales</taxon>
        <taxon>Bacillaceae</taxon>
        <taxon>Gracilibacillus</taxon>
    </lineage>
</organism>
<dbReference type="Proteomes" id="UP000435187">
    <property type="component" value="Unassembled WGS sequence"/>
</dbReference>
<feature type="transmembrane region" description="Helical" evidence="1">
    <location>
        <begin position="145"/>
        <end position="170"/>
    </location>
</feature>
<evidence type="ECO:0000313" key="2">
    <source>
        <dbReference type="EMBL" id="MRI67266.1"/>
    </source>
</evidence>
<sequence>MNQNGLITKLYTVMEWITRIAYVNVLWILFSVFGLLLFGVAPATASMFTITRQWLKGNIDISVFKTFWRSYKTHFVQANLLLWPIAVLAYLLYINYQYLFLVPPSIYYLMLFIFATLSLIFLILLFYIFPVLVHFDHKTFDYYKIALLTGVSNPFLTITMFVTTLLIGLLTERIPGILPFFPMCLSSLIIMHLALLAFKKLQKKSINRPIRKAQSAR</sequence>
<name>A0A6N7R3C2_9BACI</name>
<keyword evidence="1" id="KW-1133">Transmembrane helix</keyword>
<protein>
    <submittedName>
        <fullName evidence="2">DUF624 domain-containing protein</fullName>
    </submittedName>
</protein>
<accession>A0A6N7R3C2</accession>
<keyword evidence="1" id="KW-0812">Transmembrane</keyword>
<dbReference type="AlphaFoldDB" id="A0A6N7R3C2"/>
<reference evidence="2 3" key="1">
    <citation type="submission" date="2019-10" db="EMBL/GenBank/DDBJ databases">
        <title>Gracilibacillus salitolerans sp. nov., a moderate halophile isolated from a saline soil in northwest China.</title>
        <authorList>
            <person name="Gan L."/>
        </authorList>
    </citation>
    <scope>NUCLEOTIDE SEQUENCE [LARGE SCALE GENOMIC DNA]</scope>
    <source>
        <strain evidence="2 3">TP2-8</strain>
    </source>
</reference>
<dbReference type="Pfam" id="PF04854">
    <property type="entry name" value="DUF624"/>
    <property type="match status" value="1"/>
</dbReference>
<feature type="transmembrane region" description="Helical" evidence="1">
    <location>
        <begin position="75"/>
        <end position="94"/>
    </location>
</feature>
<comment type="caution">
    <text evidence="2">The sequence shown here is derived from an EMBL/GenBank/DDBJ whole genome shotgun (WGS) entry which is preliminary data.</text>
</comment>
<dbReference type="EMBL" id="WJEE01000028">
    <property type="protein sequence ID" value="MRI67266.1"/>
    <property type="molecule type" value="Genomic_DNA"/>
</dbReference>
<gene>
    <name evidence="2" type="ORF">GH885_13075</name>
</gene>
<feature type="transmembrane region" description="Helical" evidence="1">
    <location>
        <begin position="176"/>
        <end position="198"/>
    </location>
</feature>
<dbReference type="InterPro" id="IPR006938">
    <property type="entry name" value="DUF624"/>
</dbReference>
<keyword evidence="3" id="KW-1185">Reference proteome</keyword>
<dbReference type="RefSeq" id="WP_153835863.1">
    <property type="nucleotide sequence ID" value="NZ_JBHUMW010000052.1"/>
</dbReference>
<evidence type="ECO:0000313" key="3">
    <source>
        <dbReference type="Proteomes" id="UP000435187"/>
    </source>
</evidence>
<keyword evidence="1" id="KW-0472">Membrane</keyword>
<evidence type="ECO:0000256" key="1">
    <source>
        <dbReference type="SAM" id="Phobius"/>
    </source>
</evidence>
<proteinExistence type="predicted"/>